<comment type="caution">
    <text evidence="1">The sequence shown here is derived from an EMBL/GenBank/DDBJ whole genome shotgun (WGS) entry which is preliminary data.</text>
</comment>
<evidence type="ECO:0000313" key="1">
    <source>
        <dbReference type="EMBL" id="MBP1986273.1"/>
    </source>
</evidence>
<sequence length="185" mass="19727">MKRRALLGAAGSAGLVGVTAVDLFAPELIVGSPQADGKPIATERTVTDADIEFLPDQNAVRWPGLVGTDGAVEKYEVEPFEQWAGRRAATVAHDTVEFVLPERIDGEAEGVGVSVSGEYLGLAVMVSTVIPRDENGEPDGEPAVSRATLVNAAPRYAETTVRLDGREHTRRVPVFVEERPEAVPL</sequence>
<keyword evidence="2" id="KW-1185">Reference proteome</keyword>
<dbReference type="EMBL" id="JAGGLC010000001">
    <property type="protein sequence ID" value="MBP1986273.1"/>
    <property type="molecule type" value="Genomic_DNA"/>
</dbReference>
<evidence type="ECO:0000313" key="2">
    <source>
        <dbReference type="Proteomes" id="UP000823736"/>
    </source>
</evidence>
<accession>A0A8T4GW34</accession>
<organism evidence="1 2">
    <name type="scientific">Halolamina salifodinae</name>
    <dbReference type="NCBI Taxonomy" id="1202767"/>
    <lineage>
        <taxon>Archaea</taxon>
        <taxon>Methanobacteriati</taxon>
        <taxon>Methanobacteriota</taxon>
        <taxon>Stenosarchaea group</taxon>
        <taxon>Halobacteria</taxon>
        <taxon>Halobacteriales</taxon>
        <taxon>Haloferacaceae</taxon>
    </lineage>
</organism>
<dbReference type="AlphaFoldDB" id="A0A8T4GW34"/>
<dbReference type="OrthoDB" id="346239at2157"/>
<name>A0A8T4GW34_9EURY</name>
<proteinExistence type="predicted"/>
<gene>
    <name evidence="1" type="ORF">J2753_000746</name>
</gene>
<dbReference type="Proteomes" id="UP000823736">
    <property type="component" value="Unassembled WGS sequence"/>
</dbReference>
<dbReference type="RefSeq" id="WP_209490533.1">
    <property type="nucleotide sequence ID" value="NZ_JAGGLC010000001.1"/>
</dbReference>
<protein>
    <submittedName>
        <fullName evidence="1">Uncharacterized protein</fullName>
    </submittedName>
</protein>
<reference evidence="1" key="1">
    <citation type="submission" date="2021-03" db="EMBL/GenBank/DDBJ databases">
        <title>Genomic Encyclopedia of Type Strains, Phase IV (KMG-IV): sequencing the most valuable type-strain genomes for metagenomic binning, comparative biology and taxonomic classification.</title>
        <authorList>
            <person name="Goeker M."/>
        </authorList>
    </citation>
    <scope>NUCLEOTIDE SEQUENCE</scope>
    <source>
        <strain evidence="1">DSM 26232</strain>
    </source>
</reference>